<keyword evidence="5" id="KW-0012">Acyltransferase</keyword>
<dbReference type="AlphaFoldDB" id="A0A0E3RQS1"/>
<dbReference type="GO" id="GO:0071555">
    <property type="term" value="P:cell wall organization"/>
    <property type="evidence" value="ECO:0007669"/>
    <property type="project" value="UniProtKB-KW"/>
</dbReference>
<dbReference type="GO" id="GO:0044038">
    <property type="term" value="P:cell wall macromolecule biosynthetic process"/>
    <property type="evidence" value="ECO:0007669"/>
    <property type="project" value="InterPro"/>
</dbReference>
<dbReference type="Gene3D" id="3.40.630.30">
    <property type="match status" value="1"/>
</dbReference>
<dbReference type="SUPFAM" id="SSF55729">
    <property type="entry name" value="Acyl-CoA N-acyltransferases (Nat)"/>
    <property type="match status" value="1"/>
</dbReference>
<dbReference type="GeneID" id="24878848"/>
<keyword evidence="3" id="KW-0133">Cell shape</keyword>
<dbReference type="GO" id="GO:0016755">
    <property type="term" value="F:aminoacyltransferase activity"/>
    <property type="evidence" value="ECO:0007669"/>
    <property type="project" value="InterPro"/>
</dbReference>
<dbReference type="PATRIC" id="fig|1434114.4.peg.3214"/>
<keyword evidence="4" id="KW-0573">Peptidoglycan synthesis</keyword>
<evidence type="ECO:0000256" key="4">
    <source>
        <dbReference type="ARBA" id="ARBA00022984"/>
    </source>
</evidence>
<evidence type="ECO:0000256" key="5">
    <source>
        <dbReference type="ARBA" id="ARBA00023315"/>
    </source>
</evidence>
<keyword evidence="6" id="KW-0961">Cell wall biogenesis/degradation</keyword>
<dbReference type="RefSeq" id="WP_048040960.1">
    <property type="nucleotide sequence ID" value="NZ_CP009513.1"/>
</dbReference>
<sequence length="339" mass="39107">MEFDIISPKKEALNEFVIKSKYSTFFQTGYMLDIYSDVPGCETIPLAAVKDDKIIASLVGVKFTERDGIFKHFSTHSTIRGGPIWIDNETGKKAAISLIQEYNRITKNDSLYDKIYPIHDNGLPEVLQQYKCEQEGFLNFLVNLSRSEEEIWNSMNKKRRYGVRKAEKNNLKIKEIENEDEVKIFYELLKETSENASISIKNYKLFSNVFDILVPKGISKIYLASHNGTYIGGMLTLNYKDIIYDWYACSSRKHLHLYPNDYLVWHVLSWGSENGYSFFDFGGAGNPDKPYGVRDFKKEFGGDLVNYGTYTLVNKPLMLNLVTKMYGIYKEKTASRKKS</sequence>
<dbReference type="PANTHER" id="PTHR36174">
    <property type="entry name" value="LIPID II:GLYCINE GLYCYLTRANSFERASE"/>
    <property type="match status" value="1"/>
</dbReference>
<dbReference type="InterPro" id="IPR050644">
    <property type="entry name" value="PG_Glycine_Bridge_Synth"/>
</dbReference>
<keyword evidence="2" id="KW-0808">Transferase</keyword>
<dbReference type="Pfam" id="PF02388">
    <property type="entry name" value="FemAB"/>
    <property type="match status" value="2"/>
</dbReference>
<accession>A0A0E3RQS1</accession>
<dbReference type="PROSITE" id="PS51191">
    <property type="entry name" value="FEMABX"/>
    <property type="match status" value="1"/>
</dbReference>
<dbReference type="GO" id="GO:0008360">
    <property type="term" value="P:regulation of cell shape"/>
    <property type="evidence" value="ECO:0007669"/>
    <property type="project" value="UniProtKB-KW"/>
</dbReference>
<evidence type="ECO:0000313" key="7">
    <source>
        <dbReference type="EMBL" id="AKB69085.1"/>
    </source>
</evidence>
<dbReference type="InterPro" id="IPR003447">
    <property type="entry name" value="FEMABX"/>
</dbReference>
<name>A0A0E3RQS1_METMZ</name>
<dbReference type="InterPro" id="IPR016181">
    <property type="entry name" value="Acyl_CoA_acyltransferase"/>
</dbReference>
<evidence type="ECO:0000256" key="1">
    <source>
        <dbReference type="ARBA" id="ARBA00009943"/>
    </source>
</evidence>
<dbReference type="PANTHER" id="PTHR36174:SF1">
    <property type="entry name" value="LIPID II:GLYCINE GLYCYLTRANSFERASE"/>
    <property type="match status" value="1"/>
</dbReference>
<evidence type="ECO:0000256" key="2">
    <source>
        <dbReference type="ARBA" id="ARBA00022679"/>
    </source>
</evidence>
<dbReference type="Proteomes" id="UP000033063">
    <property type="component" value="Chromosome"/>
</dbReference>
<gene>
    <name evidence="7" type="ORF">MSMAL_2542</name>
</gene>
<evidence type="ECO:0000313" key="8">
    <source>
        <dbReference type="Proteomes" id="UP000033063"/>
    </source>
</evidence>
<dbReference type="EMBL" id="CP009513">
    <property type="protein sequence ID" value="AKB69085.1"/>
    <property type="molecule type" value="Genomic_DNA"/>
</dbReference>
<reference evidence="7 8" key="1">
    <citation type="submission" date="2014-07" db="EMBL/GenBank/DDBJ databases">
        <title>Methanogenic archaea and the global carbon cycle.</title>
        <authorList>
            <person name="Henriksen J.R."/>
            <person name="Luke J."/>
            <person name="Reinhart S."/>
            <person name="Benedict M.N."/>
            <person name="Youngblut N.D."/>
            <person name="Metcalf M.E."/>
            <person name="Whitaker R.J."/>
            <person name="Metcalf W.W."/>
        </authorList>
    </citation>
    <scope>NUCLEOTIDE SEQUENCE [LARGE SCALE GENOMIC DNA]</scope>
    <source>
        <strain evidence="7 8">LYC</strain>
    </source>
</reference>
<comment type="similarity">
    <text evidence="1">Belongs to the FemABX family.</text>
</comment>
<evidence type="ECO:0000256" key="3">
    <source>
        <dbReference type="ARBA" id="ARBA00022960"/>
    </source>
</evidence>
<evidence type="ECO:0008006" key="9">
    <source>
        <dbReference type="Google" id="ProtNLM"/>
    </source>
</evidence>
<organism evidence="7 8">
    <name type="scientific">Methanosarcina mazei LYC</name>
    <dbReference type="NCBI Taxonomy" id="1434114"/>
    <lineage>
        <taxon>Archaea</taxon>
        <taxon>Methanobacteriati</taxon>
        <taxon>Methanobacteriota</taxon>
        <taxon>Stenosarchaea group</taxon>
        <taxon>Methanomicrobia</taxon>
        <taxon>Methanosarcinales</taxon>
        <taxon>Methanosarcinaceae</taxon>
        <taxon>Methanosarcina</taxon>
    </lineage>
</organism>
<dbReference type="HOGENOM" id="CLU_817877_0_0_2"/>
<proteinExistence type="inferred from homology"/>
<evidence type="ECO:0000256" key="6">
    <source>
        <dbReference type="ARBA" id="ARBA00023316"/>
    </source>
</evidence>
<protein>
    <recommendedName>
        <fullName evidence="9">BioF2-like acetyltransferase domain-containing protein</fullName>
    </recommendedName>
</protein>